<dbReference type="InterPro" id="IPR051465">
    <property type="entry name" value="Cell_Envelope_Struct_Comp"/>
</dbReference>
<evidence type="ECO:0000313" key="5">
    <source>
        <dbReference type="Proteomes" id="UP001469365"/>
    </source>
</evidence>
<name>A0ABU9DHL2_9BACL</name>
<evidence type="ECO:0000256" key="1">
    <source>
        <dbReference type="SAM" id="MobiDB-lite"/>
    </source>
</evidence>
<dbReference type="RefSeq" id="WP_341414806.1">
    <property type="nucleotide sequence ID" value="NZ_JBBPCC010000003.1"/>
</dbReference>
<feature type="domain" description="SLH" evidence="3">
    <location>
        <begin position="201"/>
        <end position="264"/>
    </location>
</feature>
<feature type="signal peptide" evidence="2">
    <location>
        <begin position="1"/>
        <end position="27"/>
    </location>
</feature>
<dbReference type="PANTHER" id="PTHR43308">
    <property type="entry name" value="OUTER MEMBRANE PROTEIN ALPHA-RELATED"/>
    <property type="match status" value="1"/>
</dbReference>
<sequence>MNPILKKTIVSGLALVMMVGGSTAAFASDNKDKGQGNKKDDKKSEQSRTWADVKQGPKGKLEIKLSFDDLKGGDVEWAARYIASLASKRVFEGYEDGTFQPRKTISRIEAITAAVRLMGLRDQAESAEAKQANLNFTDANKVKDKYSWAVGYVSVALQNDLFAETDAAVQPDKEADRLWATTLLVKALKLQDAAKAKMNAHLPFKDANKIPAGSVGYVAVALEKGLIDGYDDNTFRPNQAVSRAELAALLDRTGSQLPDNTAYKGTVTGPVAGNLLSVKAANNEPINVELDGTAYIFRNGVRVSPSQIVTGDQVLVRTYGGKAIFVEVTKMAGDNGQTVDFVVSGTLNSYTLNSQGSLGTISINQKLENGGVQTAVYNVAQNVYISGDVSLLTAGRSIELRGKQQSVHTIIIK</sequence>
<evidence type="ECO:0000256" key="2">
    <source>
        <dbReference type="SAM" id="SignalP"/>
    </source>
</evidence>
<evidence type="ECO:0000259" key="3">
    <source>
        <dbReference type="PROSITE" id="PS51272"/>
    </source>
</evidence>
<proteinExistence type="predicted"/>
<dbReference type="PROSITE" id="PS51272">
    <property type="entry name" value="SLH"/>
    <property type="match status" value="2"/>
</dbReference>
<dbReference type="InterPro" id="IPR001119">
    <property type="entry name" value="SLH_dom"/>
</dbReference>
<gene>
    <name evidence="4" type="ORF">WMW72_07475</name>
</gene>
<accession>A0ABU9DHL2</accession>
<evidence type="ECO:0000313" key="4">
    <source>
        <dbReference type="EMBL" id="MEK8127756.1"/>
    </source>
</evidence>
<dbReference type="Pfam" id="PF00395">
    <property type="entry name" value="SLH"/>
    <property type="match status" value="2"/>
</dbReference>
<feature type="domain" description="SLH" evidence="3">
    <location>
        <begin position="64"/>
        <end position="128"/>
    </location>
</feature>
<keyword evidence="5" id="KW-1185">Reference proteome</keyword>
<keyword evidence="2" id="KW-0732">Signal</keyword>
<comment type="caution">
    <text evidence="4">The sequence shown here is derived from an EMBL/GenBank/DDBJ whole genome shotgun (WGS) entry which is preliminary data.</text>
</comment>
<feature type="chain" id="PRO_5045569907" evidence="2">
    <location>
        <begin position="28"/>
        <end position="413"/>
    </location>
</feature>
<protein>
    <submittedName>
        <fullName evidence="4">S-layer homology domain-containing protein</fullName>
    </submittedName>
</protein>
<organism evidence="4 5">
    <name type="scientific">Paenibacillus filicis</name>
    <dbReference type="NCBI Taxonomy" id="669464"/>
    <lineage>
        <taxon>Bacteria</taxon>
        <taxon>Bacillati</taxon>
        <taxon>Bacillota</taxon>
        <taxon>Bacilli</taxon>
        <taxon>Bacillales</taxon>
        <taxon>Paenibacillaceae</taxon>
        <taxon>Paenibacillus</taxon>
    </lineage>
</organism>
<feature type="region of interest" description="Disordered" evidence="1">
    <location>
        <begin position="27"/>
        <end position="53"/>
    </location>
</feature>
<dbReference type="EMBL" id="JBBPCC010000003">
    <property type="protein sequence ID" value="MEK8127756.1"/>
    <property type="molecule type" value="Genomic_DNA"/>
</dbReference>
<dbReference type="Proteomes" id="UP001469365">
    <property type="component" value="Unassembled WGS sequence"/>
</dbReference>
<feature type="compositionally biased region" description="Basic and acidic residues" evidence="1">
    <location>
        <begin position="29"/>
        <end position="46"/>
    </location>
</feature>
<reference evidence="4 5" key="1">
    <citation type="submission" date="2024-04" db="EMBL/GenBank/DDBJ databases">
        <title>draft genome sequnece of Paenibacillus filicis.</title>
        <authorList>
            <person name="Kim D.-U."/>
        </authorList>
    </citation>
    <scope>NUCLEOTIDE SEQUENCE [LARGE SCALE GENOMIC DNA]</scope>
    <source>
        <strain evidence="4 5">KACC14197</strain>
    </source>
</reference>